<organism evidence="1 2">
    <name type="scientific">Marinicrinis sediminis</name>
    <dbReference type="NCBI Taxonomy" id="1652465"/>
    <lineage>
        <taxon>Bacteria</taxon>
        <taxon>Bacillati</taxon>
        <taxon>Bacillota</taxon>
        <taxon>Bacilli</taxon>
        <taxon>Bacillales</taxon>
        <taxon>Paenibacillaceae</taxon>
    </lineage>
</organism>
<comment type="caution">
    <text evidence="1">The sequence shown here is derived from an EMBL/GenBank/DDBJ whole genome shotgun (WGS) entry which is preliminary data.</text>
</comment>
<gene>
    <name evidence="1" type="ORF">ACFSUC_18075</name>
</gene>
<dbReference type="EMBL" id="JBHUMM010000044">
    <property type="protein sequence ID" value="MFD2673459.1"/>
    <property type="molecule type" value="Genomic_DNA"/>
</dbReference>
<protein>
    <recommendedName>
        <fullName evidence="3">Hydrolase</fullName>
    </recommendedName>
</protein>
<proteinExistence type="predicted"/>
<evidence type="ECO:0000313" key="1">
    <source>
        <dbReference type="EMBL" id="MFD2673459.1"/>
    </source>
</evidence>
<evidence type="ECO:0008006" key="3">
    <source>
        <dbReference type="Google" id="ProtNLM"/>
    </source>
</evidence>
<reference evidence="2" key="1">
    <citation type="journal article" date="2019" name="Int. J. Syst. Evol. Microbiol.">
        <title>The Global Catalogue of Microorganisms (GCM) 10K type strain sequencing project: providing services to taxonomists for standard genome sequencing and annotation.</title>
        <authorList>
            <consortium name="The Broad Institute Genomics Platform"/>
            <consortium name="The Broad Institute Genome Sequencing Center for Infectious Disease"/>
            <person name="Wu L."/>
            <person name="Ma J."/>
        </authorList>
    </citation>
    <scope>NUCLEOTIDE SEQUENCE [LARGE SCALE GENOMIC DNA]</scope>
    <source>
        <strain evidence="2">KCTC 33676</strain>
    </source>
</reference>
<name>A0ABW5RF69_9BACL</name>
<evidence type="ECO:0000313" key="2">
    <source>
        <dbReference type="Proteomes" id="UP001597497"/>
    </source>
</evidence>
<dbReference type="RefSeq" id="WP_379931047.1">
    <property type="nucleotide sequence ID" value="NZ_JBHUMM010000044.1"/>
</dbReference>
<sequence>MKKMYYVSVQAHSVLEEKGAASFEFEIMATDREIEKLSALFEDVEQAENATFRQTPVPSVPYHELDDANDFYDSTLCEVYAKIHELGTTQTRQHIESMNILEKTE</sequence>
<accession>A0ABW5RF69</accession>
<dbReference type="Proteomes" id="UP001597497">
    <property type="component" value="Unassembled WGS sequence"/>
</dbReference>
<keyword evidence="2" id="KW-1185">Reference proteome</keyword>